<accession>A0ABP5YZ74</accession>
<keyword evidence="1" id="KW-0805">Transcription regulation</keyword>
<dbReference type="InterPro" id="IPR009057">
    <property type="entry name" value="Homeodomain-like_sf"/>
</dbReference>
<keyword evidence="3" id="KW-0804">Transcription</keyword>
<dbReference type="Gene3D" id="1.10.357.10">
    <property type="entry name" value="Tetracycline Repressor, domain 2"/>
    <property type="match status" value="1"/>
</dbReference>
<evidence type="ECO:0000256" key="5">
    <source>
        <dbReference type="SAM" id="MobiDB-lite"/>
    </source>
</evidence>
<dbReference type="Pfam" id="PF21597">
    <property type="entry name" value="TetR_C_43"/>
    <property type="match status" value="1"/>
</dbReference>
<dbReference type="SUPFAM" id="SSF46689">
    <property type="entry name" value="Homeodomain-like"/>
    <property type="match status" value="1"/>
</dbReference>
<protein>
    <submittedName>
        <fullName evidence="7">TetR/AcrR family transcriptional regulator</fullName>
    </submittedName>
</protein>
<name>A0ABP5YZ74_9ACTN</name>
<feature type="compositionally biased region" description="Pro residues" evidence="5">
    <location>
        <begin position="155"/>
        <end position="192"/>
    </location>
</feature>
<feature type="region of interest" description="Disordered" evidence="5">
    <location>
        <begin position="152"/>
        <end position="192"/>
    </location>
</feature>
<keyword evidence="2 4" id="KW-0238">DNA-binding</keyword>
<dbReference type="PANTHER" id="PTHR30055:SF234">
    <property type="entry name" value="HTH-TYPE TRANSCRIPTIONAL REGULATOR BETI"/>
    <property type="match status" value="1"/>
</dbReference>
<dbReference type="SUPFAM" id="SSF48498">
    <property type="entry name" value="Tetracyclin repressor-like, C-terminal domain"/>
    <property type="match status" value="1"/>
</dbReference>
<evidence type="ECO:0000256" key="1">
    <source>
        <dbReference type="ARBA" id="ARBA00023015"/>
    </source>
</evidence>
<dbReference type="InterPro" id="IPR001647">
    <property type="entry name" value="HTH_TetR"/>
</dbReference>
<reference evidence="8" key="1">
    <citation type="journal article" date="2019" name="Int. J. Syst. Evol. Microbiol.">
        <title>The Global Catalogue of Microorganisms (GCM) 10K type strain sequencing project: providing services to taxonomists for standard genome sequencing and annotation.</title>
        <authorList>
            <consortium name="The Broad Institute Genomics Platform"/>
            <consortium name="The Broad Institute Genome Sequencing Center for Infectious Disease"/>
            <person name="Wu L."/>
            <person name="Ma J."/>
        </authorList>
    </citation>
    <scope>NUCLEOTIDE SEQUENCE [LARGE SCALE GENOMIC DNA]</scope>
    <source>
        <strain evidence="8">JCM 6307</strain>
    </source>
</reference>
<dbReference type="InterPro" id="IPR050109">
    <property type="entry name" value="HTH-type_TetR-like_transc_reg"/>
</dbReference>
<sequence>MDAPLDDIARAAGVGNATLYRHFPTRQALIEAVLHDSLAELSRRAAESAAGEPDTRAALLGWLRALLAHSTTYRGLSAELVAGTKDPRSGLNAACTAMQEQGARLLGRARRAGTVRADITADELFALVSGVGWAADRAPGAQDRLFAVLADGLRPPVPAPDPAAPGSAPAPAPAPDPGPSPAAPGSPPARTG</sequence>
<evidence type="ECO:0000256" key="4">
    <source>
        <dbReference type="PROSITE-ProRule" id="PRU00335"/>
    </source>
</evidence>
<evidence type="ECO:0000259" key="6">
    <source>
        <dbReference type="PROSITE" id="PS50977"/>
    </source>
</evidence>
<evidence type="ECO:0000256" key="2">
    <source>
        <dbReference type="ARBA" id="ARBA00023125"/>
    </source>
</evidence>
<dbReference type="Pfam" id="PF00440">
    <property type="entry name" value="TetR_N"/>
    <property type="match status" value="1"/>
</dbReference>
<proteinExistence type="predicted"/>
<evidence type="ECO:0000256" key="3">
    <source>
        <dbReference type="ARBA" id="ARBA00023163"/>
    </source>
</evidence>
<comment type="caution">
    <text evidence="7">The sequence shown here is derived from an EMBL/GenBank/DDBJ whole genome shotgun (WGS) entry which is preliminary data.</text>
</comment>
<keyword evidence="8" id="KW-1185">Reference proteome</keyword>
<organism evidence="7 8">
    <name type="scientific">Streptomyces thermolineatus</name>
    <dbReference type="NCBI Taxonomy" id="44033"/>
    <lineage>
        <taxon>Bacteria</taxon>
        <taxon>Bacillati</taxon>
        <taxon>Actinomycetota</taxon>
        <taxon>Actinomycetes</taxon>
        <taxon>Kitasatosporales</taxon>
        <taxon>Streptomycetaceae</taxon>
        <taxon>Streptomyces</taxon>
    </lineage>
</organism>
<dbReference type="EMBL" id="BAAATA010000012">
    <property type="protein sequence ID" value="GAA2487976.1"/>
    <property type="molecule type" value="Genomic_DNA"/>
</dbReference>
<evidence type="ECO:0000313" key="8">
    <source>
        <dbReference type="Proteomes" id="UP001501358"/>
    </source>
</evidence>
<evidence type="ECO:0000313" key="7">
    <source>
        <dbReference type="EMBL" id="GAA2487976.1"/>
    </source>
</evidence>
<dbReference type="PANTHER" id="PTHR30055">
    <property type="entry name" value="HTH-TYPE TRANSCRIPTIONAL REGULATOR RUTR"/>
    <property type="match status" value="1"/>
</dbReference>
<dbReference type="PROSITE" id="PS50977">
    <property type="entry name" value="HTH_TETR_2"/>
    <property type="match status" value="1"/>
</dbReference>
<dbReference type="InterPro" id="IPR049445">
    <property type="entry name" value="TetR_SbtR-like_C"/>
</dbReference>
<dbReference type="InterPro" id="IPR036271">
    <property type="entry name" value="Tet_transcr_reg_TetR-rel_C_sf"/>
</dbReference>
<feature type="domain" description="HTH tetR-type" evidence="6">
    <location>
        <begin position="1"/>
        <end position="41"/>
    </location>
</feature>
<dbReference type="Proteomes" id="UP001501358">
    <property type="component" value="Unassembled WGS sequence"/>
</dbReference>
<gene>
    <name evidence="7" type="ORF">GCM10010406_25130</name>
</gene>
<feature type="DNA-binding region" description="H-T-H motif" evidence="4">
    <location>
        <begin position="4"/>
        <end position="23"/>
    </location>
</feature>